<dbReference type="InterPro" id="IPR010129">
    <property type="entry name" value="T1SS_HlyD"/>
</dbReference>
<keyword evidence="8" id="KW-0472">Membrane</keyword>
<evidence type="ECO:0000259" key="10">
    <source>
        <dbReference type="Pfam" id="PF25994"/>
    </source>
</evidence>
<dbReference type="PROSITE" id="PS00543">
    <property type="entry name" value="HLYD_FAMILY"/>
    <property type="match status" value="1"/>
</dbReference>
<comment type="subcellular location">
    <subcellularLocation>
        <location evidence="1 9">Cell inner membrane</location>
        <topology evidence="1 9">Single-pass membrane protein</topology>
    </subcellularLocation>
</comment>
<dbReference type="Gene3D" id="1.10.287.470">
    <property type="entry name" value="Helix hairpin bin"/>
    <property type="match status" value="1"/>
</dbReference>
<dbReference type="PANTHER" id="PTHR30386">
    <property type="entry name" value="MEMBRANE FUSION SUBUNIT OF EMRAB-TOLC MULTIDRUG EFFLUX PUMP"/>
    <property type="match status" value="1"/>
</dbReference>
<evidence type="ECO:0000256" key="9">
    <source>
        <dbReference type="RuleBase" id="RU365093"/>
    </source>
</evidence>
<dbReference type="InterPro" id="IPR058982">
    <property type="entry name" value="Beta-barrel_AprE"/>
</dbReference>
<protein>
    <recommendedName>
        <fullName evidence="9">Membrane fusion protein (MFP) family protein</fullName>
    </recommendedName>
</protein>
<keyword evidence="6" id="KW-0812">Transmembrane</keyword>
<keyword evidence="4 9" id="KW-1003">Cell membrane</keyword>
<keyword evidence="13" id="KW-1185">Reference proteome</keyword>
<dbReference type="InterPro" id="IPR058781">
    <property type="entry name" value="HH_AprE-like"/>
</dbReference>
<evidence type="ECO:0000259" key="11">
    <source>
        <dbReference type="Pfam" id="PF26002"/>
    </source>
</evidence>
<keyword evidence="3 9" id="KW-0813">Transport</keyword>
<dbReference type="Proteomes" id="UP000198418">
    <property type="component" value="Unassembled WGS sequence"/>
</dbReference>
<evidence type="ECO:0000256" key="4">
    <source>
        <dbReference type="ARBA" id="ARBA00022475"/>
    </source>
</evidence>
<comment type="similarity">
    <text evidence="2 9">Belongs to the membrane fusion protein (MFP) (TC 8.A.1) family.</text>
</comment>
<dbReference type="PRINTS" id="PR01490">
    <property type="entry name" value="RTXTOXIND"/>
</dbReference>
<dbReference type="Gene3D" id="2.40.50.100">
    <property type="match status" value="1"/>
</dbReference>
<evidence type="ECO:0000313" key="12">
    <source>
        <dbReference type="EMBL" id="SNB60952.1"/>
    </source>
</evidence>
<name>A0A212QNG6_RHOAC</name>
<dbReference type="InterPro" id="IPR006144">
    <property type="entry name" value="Secretion_HlyD_CS"/>
</dbReference>
<dbReference type="InterPro" id="IPR050739">
    <property type="entry name" value="MFP"/>
</dbReference>
<reference evidence="13" key="1">
    <citation type="submission" date="2017-06" db="EMBL/GenBank/DDBJ databases">
        <authorList>
            <person name="Varghese N."/>
            <person name="Submissions S."/>
        </authorList>
    </citation>
    <scope>NUCLEOTIDE SEQUENCE [LARGE SCALE GENOMIC DNA]</scope>
    <source>
        <strain evidence="13">DSM 137</strain>
    </source>
</reference>
<dbReference type="Pfam" id="PF26002">
    <property type="entry name" value="Beta-barrel_AprE"/>
    <property type="match status" value="1"/>
</dbReference>
<evidence type="ECO:0000256" key="8">
    <source>
        <dbReference type="ARBA" id="ARBA00023136"/>
    </source>
</evidence>
<dbReference type="NCBIfam" id="TIGR01843">
    <property type="entry name" value="type_I_hlyD"/>
    <property type="match status" value="1"/>
</dbReference>
<evidence type="ECO:0000256" key="7">
    <source>
        <dbReference type="ARBA" id="ARBA00022989"/>
    </source>
</evidence>
<sequence>MSATDEARSALALARATAARALTAPGAPGRRSALLIEFQSDAAEIEHRPPPRLARATLYAVVALIASAVVWASVSHVDTIVAAQGKLVTTSPNIVVQPLETSVIRAMHVKAGDRVERGEALATLDPTFSQADFDALRSRRSAFDAAITRLQAELRGEPFSPSAPASADELLQADVYRQRKAHYDAQIHDFDTQIASAKANLKTARAEETVLVQRLETMRSIETMRDTLAAREIGSKLNMFLSREARLEVESNLARVRGAIEEQSHRVDKADADRAVFVEDFRRAAYQDLVETLAKSASAAEELKKAELRRNLIVLQAPADAVVLEIAGRSVGSVAREAEPLFVLAPRNSPLQAEVNVEGRDIGQVAVGQPVRVKFDAFPFQKYGAASGVVRVISQDAFAPDAKTEALHDKTTPYYRVVVDLTEVRLRASGERAQLLPGMAVTAEMKVGDRSVMSYFLYPLLRGLDESIREY</sequence>
<gene>
    <name evidence="12" type="ORF">SAMN06265338_101953</name>
</gene>
<keyword evidence="5 9" id="KW-0997">Cell inner membrane</keyword>
<dbReference type="Pfam" id="PF25994">
    <property type="entry name" value="HH_AprE"/>
    <property type="match status" value="1"/>
</dbReference>
<dbReference type="AlphaFoldDB" id="A0A212QNG6"/>
<feature type="domain" description="AprE-like long alpha-helical hairpin" evidence="10">
    <location>
        <begin position="129"/>
        <end position="307"/>
    </location>
</feature>
<dbReference type="EMBL" id="FYDG01000001">
    <property type="protein sequence ID" value="SNB60952.1"/>
    <property type="molecule type" value="Genomic_DNA"/>
</dbReference>
<accession>A0A212QNG6</accession>
<evidence type="ECO:0000256" key="6">
    <source>
        <dbReference type="ARBA" id="ARBA00022692"/>
    </source>
</evidence>
<evidence type="ECO:0000256" key="5">
    <source>
        <dbReference type="ARBA" id="ARBA00022519"/>
    </source>
</evidence>
<organism evidence="12 13">
    <name type="scientific">Rhodoblastus acidophilus</name>
    <name type="common">Rhodopseudomonas acidophila</name>
    <dbReference type="NCBI Taxonomy" id="1074"/>
    <lineage>
        <taxon>Bacteria</taxon>
        <taxon>Pseudomonadati</taxon>
        <taxon>Pseudomonadota</taxon>
        <taxon>Alphaproteobacteria</taxon>
        <taxon>Hyphomicrobiales</taxon>
        <taxon>Rhodoblastaceae</taxon>
        <taxon>Rhodoblastus</taxon>
    </lineage>
</organism>
<evidence type="ECO:0000256" key="2">
    <source>
        <dbReference type="ARBA" id="ARBA00009477"/>
    </source>
</evidence>
<dbReference type="Gene3D" id="2.40.30.170">
    <property type="match status" value="1"/>
</dbReference>
<feature type="domain" description="AprE-like beta-barrel" evidence="11">
    <location>
        <begin position="352"/>
        <end position="447"/>
    </location>
</feature>
<dbReference type="RefSeq" id="WP_244593174.1">
    <property type="nucleotide sequence ID" value="NZ_FYDG01000001.1"/>
</dbReference>
<dbReference type="GO" id="GO:0005886">
    <property type="term" value="C:plasma membrane"/>
    <property type="evidence" value="ECO:0007669"/>
    <property type="project" value="UniProtKB-SubCell"/>
</dbReference>
<dbReference type="PANTHER" id="PTHR30386:SF26">
    <property type="entry name" value="TRANSPORT PROTEIN COMB"/>
    <property type="match status" value="1"/>
</dbReference>
<evidence type="ECO:0000256" key="1">
    <source>
        <dbReference type="ARBA" id="ARBA00004377"/>
    </source>
</evidence>
<keyword evidence="7" id="KW-1133">Transmembrane helix</keyword>
<evidence type="ECO:0000256" key="3">
    <source>
        <dbReference type="ARBA" id="ARBA00022448"/>
    </source>
</evidence>
<evidence type="ECO:0000313" key="13">
    <source>
        <dbReference type="Proteomes" id="UP000198418"/>
    </source>
</evidence>
<proteinExistence type="inferred from homology"/>
<dbReference type="GO" id="GO:0009306">
    <property type="term" value="P:protein secretion"/>
    <property type="evidence" value="ECO:0007669"/>
    <property type="project" value="InterPro"/>
</dbReference>